<protein>
    <submittedName>
        <fullName evidence="1">Uncharacterized protein</fullName>
    </submittedName>
</protein>
<reference evidence="1" key="1">
    <citation type="submission" date="2015-01" db="EMBL/GenBank/DDBJ databases">
        <authorList>
            <person name="Durling Mikael"/>
        </authorList>
    </citation>
    <scope>NUCLEOTIDE SEQUENCE</scope>
</reference>
<gene>
    <name evidence="1" type="ORF">BN869_000005915_1</name>
</gene>
<dbReference type="EMBL" id="CDPU01000016">
    <property type="protein sequence ID" value="CEO49858.1"/>
    <property type="molecule type" value="Genomic_DNA"/>
</dbReference>
<evidence type="ECO:0000313" key="1">
    <source>
        <dbReference type="EMBL" id="CEO49858.1"/>
    </source>
</evidence>
<organism evidence="1">
    <name type="scientific">Bionectria ochroleuca</name>
    <name type="common">Gliocladium roseum</name>
    <dbReference type="NCBI Taxonomy" id="29856"/>
    <lineage>
        <taxon>Eukaryota</taxon>
        <taxon>Fungi</taxon>
        <taxon>Dikarya</taxon>
        <taxon>Ascomycota</taxon>
        <taxon>Pezizomycotina</taxon>
        <taxon>Sordariomycetes</taxon>
        <taxon>Hypocreomycetidae</taxon>
        <taxon>Hypocreales</taxon>
        <taxon>Bionectriaceae</taxon>
        <taxon>Clonostachys</taxon>
    </lineage>
</organism>
<proteinExistence type="predicted"/>
<sequence length="115" mass="12920">MADPQSKAESYTPFFISGVLRLDVSGDNDAMAPPALTDNTYSLQPSVLKRRSEQRCSFGSYMLVESRSNSFFMCYPLPSRQKSNPTETTCSRQHTAHKFPVTLTNAVQLCILYEL</sequence>
<name>A0A0B7JXQ2_BIOOC</name>
<accession>A0A0B7JXQ2</accession>
<dbReference type="AlphaFoldDB" id="A0A0B7JXQ2"/>